<dbReference type="EMBL" id="KE346376">
    <property type="protein sequence ID" value="KJE98176.1"/>
    <property type="molecule type" value="Genomic_DNA"/>
</dbReference>
<evidence type="ECO:0000313" key="12">
    <source>
        <dbReference type="EMBL" id="KJE98176.1"/>
    </source>
</evidence>
<evidence type="ECO:0000256" key="9">
    <source>
        <dbReference type="PIRSR" id="PIRSR001415-2"/>
    </source>
</evidence>
<dbReference type="Proteomes" id="UP000008743">
    <property type="component" value="Unassembled WGS sequence"/>
</dbReference>
<comment type="subunit">
    <text evidence="10">Homooctamer.</text>
</comment>
<evidence type="ECO:0000256" key="6">
    <source>
        <dbReference type="ARBA" id="ARBA00025628"/>
    </source>
</evidence>
<comment type="function">
    <text evidence="6">Catalyzes an early step in the biosynthesis of tetrapyrroles. Binds two molecules of 5-aminolevulinate per subunit, each at a distinct site, and catalyzes their condensation to form porphobilinogen.</text>
</comment>
<dbReference type="GO" id="GO:0005829">
    <property type="term" value="C:cytosol"/>
    <property type="evidence" value="ECO:0007669"/>
    <property type="project" value="TreeGrafter"/>
</dbReference>
<feature type="active site" description="Schiff-base intermediate with substrate" evidence="8">
    <location>
        <position position="238"/>
    </location>
</feature>
<dbReference type="OrthoDB" id="1530at2759"/>
<evidence type="ECO:0000256" key="11">
    <source>
        <dbReference type="RuleBase" id="RU004161"/>
    </source>
</evidence>
<dbReference type="AlphaFoldDB" id="A0A0D2UT83"/>
<keyword evidence="3" id="KW-0350">Heme biosynthesis</keyword>
<comment type="catalytic activity">
    <reaction evidence="7 10">
        <text>2 5-aminolevulinate = porphobilinogen + 2 H2O + H(+)</text>
        <dbReference type="Rhea" id="RHEA:24064"/>
        <dbReference type="ChEBI" id="CHEBI:15377"/>
        <dbReference type="ChEBI" id="CHEBI:15378"/>
        <dbReference type="ChEBI" id="CHEBI:58126"/>
        <dbReference type="ChEBI" id="CHEBI:356416"/>
        <dbReference type="EC" id="4.2.1.24"/>
    </reaction>
</comment>
<dbReference type="EC" id="4.2.1.24" evidence="10"/>
<dbReference type="InterPro" id="IPR001731">
    <property type="entry name" value="ALAD"/>
</dbReference>
<dbReference type="SUPFAM" id="SSF51569">
    <property type="entry name" value="Aldolase"/>
    <property type="match status" value="1"/>
</dbReference>
<keyword evidence="5 10" id="KW-0627">Porphyrin biosynthesis</keyword>
<dbReference type="GO" id="GO:0008270">
    <property type="term" value="F:zinc ion binding"/>
    <property type="evidence" value="ECO:0007669"/>
    <property type="project" value="TreeGrafter"/>
</dbReference>
<gene>
    <name evidence="12" type="ORF">CAOG_008183</name>
</gene>
<dbReference type="FunCoup" id="A0A0D2UT83">
    <property type="interactions" value="370"/>
</dbReference>
<evidence type="ECO:0000256" key="5">
    <source>
        <dbReference type="ARBA" id="ARBA00023244"/>
    </source>
</evidence>
<dbReference type="PANTHER" id="PTHR11458:SF0">
    <property type="entry name" value="DELTA-AMINOLEVULINIC ACID DEHYDRATASE"/>
    <property type="match status" value="1"/>
</dbReference>
<sequence>MSSLFFVSLEIEMSQPLPATHELHSGYFHPTLRSWQSNAAHLAASQLIYPLFISDVEDNWEEIGSLPGQFRFGLAHIDRVVAPLVAKGLRTVLLFGVPVQVPKDATGSLADADDSCVARAVRHLRKTYPSLLVACDVCLCPYTSHGHCGILYDDGTINNQASTERLAQVALSYARAGTSRENQHPPGILLTESAICVDAGCQIIAPSDMMDGRIASIKTALRGAHLHSKVSVMSYSAKFASCFYGPFRDAAKSAPAAGDRKCYQLPPGARGLALRATDRDVAEGADMLMVKPGGPYLDIVRDVKNKYPDVPLAIYHVSGEFAMLWHAAKAGAFDLRAAVLETVRGMRRAGADIIITYYTPQLLDWLQDEQQ</sequence>
<dbReference type="Gene3D" id="3.20.20.70">
    <property type="entry name" value="Aldolase class I"/>
    <property type="match status" value="2"/>
</dbReference>
<feature type="active site" description="Schiff-base intermediate with substrate" evidence="8">
    <location>
        <position position="291"/>
    </location>
</feature>
<evidence type="ECO:0000256" key="10">
    <source>
        <dbReference type="RuleBase" id="RU000515"/>
    </source>
</evidence>
<feature type="binding site" evidence="9">
    <location>
        <position position="260"/>
    </location>
    <ligand>
        <name>5-aminolevulinate</name>
        <dbReference type="ChEBI" id="CHEBI:356416"/>
        <label>1</label>
    </ligand>
</feature>
<keyword evidence="4 10" id="KW-0456">Lyase</keyword>
<dbReference type="PRINTS" id="PR00144">
    <property type="entry name" value="DALDHYDRTASE"/>
</dbReference>
<evidence type="ECO:0000256" key="3">
    <source>
        <dbReference type="ARBA" id="ARBA00023133"/>
    </source>
</evidence>
<accession>A0A0D2UT83</accession>
<evidence type="ECO:0000256" key="8">
    <source>
        <dbReference type="PIRSR" id="PIRSR001415-1"/>
    </source>
</evidence>
<proteinExistence type="inferred from homology"/>
<evidence type="ECO:0000256" key="2">
    <source>
        <dbReference type="ARBA" id="ARBA00008055"/>
    </source>
</evidence>
<dbReference type="PhylomeDB" id="A0A0D2UT83"/>
<dbReference type="GO" id="GO:0004655">
    <property type="term" value="F:porphobilinogen synthase activity"/>
    <property type="evidence" value="ECO:0007669"/>
    <property type="project" value="UniProtKB-EC"/>
</dbReference>
<reference evidence="13" key="1">
    <citation type="submission" date="2011-02" db="EMBL/GenBank/DDBJ databases">
        <title>The Genome Sequence of Capsaspora owczarzaki ATCC 30864.</title>
        <authorList>
            <person name="Russ C."/>
            <person name="Cuomo C."/>
            <person name="Burger G."/>
            <person name="Gray M.W."/>
            <person name="Holland P.W.H."/>
            <person name="King N."/>
            <person name="Lang F.B.F."/>
            <person name="Roger A.J."/>
            <person name="Ruiz-Trillo I."/>
            <person name="Young S.K."/>
            <person name="Zeng Q."/>
            <person name="Gargeya S."/>
            <person name="Alvarado L."/>
            <person name="Berlin A."/>
            <person name="Chapman S.B."/>
            <person name="Chen Z."/>
            <person name="Freedman E."/>
            <person name="Gellesch M."/>
            <person name="Goldberg J."/>
            <person name="Griggs A."/>
            <person name="Gujja S."/>
            <person name="Heilman E."/>
            <person name="Heiman D."/>
            <person name="Howarth C."/>
            <person name="Mehta T."/>
            <person name="Neiman D."/>
            <person name="Pearson M."/>
            <person name="Roberts A."/>
            <person name="Saif S."/>
            <person name="Shea T."/>
            <person name="Shenoy N."/>
            <person name="Sisk P."/>
            <person name="Stolte C."/>
            <person name="Sykes S."/>
            <person name="White J."/>
            <person name="Yandava C."/>
            <person name="Haas B."/>
            <person name="Nusbaum C."/>
            <person name="Birren B."/>
        </authorList>
    </citation>
    <scope>NUCLEOTIDE SEQUENCE</scope>
    <source>
        <strain evidence="13">ATCC 30864</strain>
    </source>
</reference>
<dbReference type="InParanoid" id="A0A0D2UT83"/>
<feature type="binding site" evidence="9">
    <location>
        <position position="318"/>
    </location>
    <ligand>
        <name>5-aminolevulinate</name>
        <dbReference type="ChEBI" id="CHEBI:356416"/>
        <label>2</label>
    </ligand>
</feature>
<protein>
    <recommendedName>
        <fullName evidence="10">Delta-aminolevulinic acid dehydratase</fullName>
        <ecNumber evidence="10">4.2.1.24</ecNumber>
    </recommendedName>
</protein>
<feature type="binding site" evidence="9">
    <location>
        <position position="248"/>
    </location>
    <ligand>
        <name>5-aminolevulinate</name>
        <dbReference type="ChEBI" id="CHEBI:356416"/>
        <label>1</label>
    </ligand>
</feature>
<dbReference type="PANTHER" id="PTHR11458">
    <property type="entry name" value="DELTA-AMINOLEVULINIC ACID DEHYDRATASE"/>
    <property type="match status" value="1"/>
</dbReference>
<comment type="pathway">
    <text evidence="1">Porphyrin-containing compound metabolism; protoporphyrin-IX biosynthesis; coproporphyrinogen-III from 5-aminolevulinate: step 1/4.</text>
</comment>
<comment type="similarity">
    <text evidence="2 11">Belongs to the ALAD family.</text>
</comment>
<dbReference type="InterPro" id="IPR013785">
    <property type="entry name" value="Aldolase_TIM"/>
</dbReference>
<evidence type="ECO:0000313" key="13">
    <source>
        <dbReference type="Proteomes" id="UP000008743"/>
    </source>
</evidence>
<dbReference type="UniPathway" id="UPA00251">
    <property type="reaction ID" value="UER00318"/>
</dbReference>
<name>A0A0D2UT83_CAPO3</name>
<dbReference type="PIRSF" id="PIRSF001415">
    <property type="entry name" value="Porphbilin_synth"/>
    <property type="match status" value="1"/>
</dbReference>
<evidence type="ECO:0000256" key="1">
    <source>
        <dbReference type="ARBA" id="ARBA00004694"/>
    </source>
</evidence>
<dbReference type="InterPro" id="IPR030656">
    <property type="entry name" value="ALAD_AS"/>
</dbReference>
<evidence type="ECO:0000256" key="4">
    <source>
        <dbReference type="ARBA" id="ARBA00023239"/>
    </source>
</evidence>
<dbReference type="STRING" id="595528.A0A0D2UT83"/>
<dbReference type="Pfam" id="PF00490">
    <property type="entry name" value="ALAD"/>
    <property type="match status" value="2"/>
</dbReference>
<dbReference type="PROSITE" id="PS00169">
    <property type="entry name" value="D_ALA_DEHYDRATASE"/>
    <property type="match status" value="1"/>
</dbReference>
<evidence type="ECO:0000256" key="7">
    <source>
        <dbReference type="ARBA" id="ARBA00047651"/>
    </source>
</evidence>
<dbReference type="SMART" id="SM01004">
    <property type="entry name" value="ALAD"/>
    <property type="match status" value="1"/>
</dbReference>
<keyword evidence="13" id="KW-1185">Reference proteome</keyword>
<dbReference type="GO" id="GO:0006782">
    <property type="term" value="P:protoporphyrinogen IX biosynthetic process"/>
    <property type="evidence" value="ECO:0007669"/>
    <property type="project" value="UniProtKB-UniPathway"/>
</dbReference>
<organism evidence="12 13">
    <name type="scientific">Capsaspora owczarzaki (strain ATCC 30864)</name>
    <dbReference type="NCBI Taxonomy" id="595528"/>
    <lineage>
        <taxon>Eukaryota</taxon>
        <taxon>Filasterea</taxon>
        <taxon>Capsaspora</taxon>
    </lineage>
</organism>
<feature type="binding site" evidence="9">
    <location>
        <position position="357"/>
    </location>
    <ligand>
        <name>5-aminolevulinate</name>
        <dbReference type="ChEBI" id="CHEBI:356416"/>
        <label>2</label>
    </ligand>
</feature>